<reference evidence="2 3" key="1">
    <citation type="submission" date="2017-04" db="EMBL/GenBank/DDBJ databases">
        <title>A new member of the family Flavobacteriaceae isolated from ascidians.</title>
        <authorList>
            <person name="Chen L."/>
        </authorList>
    </citation>
    <scope>NUCLEOTIDE SEQUENCE [LARGE SCALE GENOMIC DNA]</scope>
    <source>
        <strain evidence="2 3">HQA918</strain>
    </source>
</reference>
<gene>
    <name evidence="2" type="ORF">B7P33_09665</name>
</gene>
<name>A0A2A4G988_9FLAO</name>
<comment type="caution">
    <text evidence="2">The sequence shown here is derived from an EMBL/GenBank/DDBJ whole genome shotgun (WGS) entry which is preliminary data.</text>
</comment>
<evidence type="ECO:0000313" key="3">
    <source>
        <dbReference type="Proteomes" id="UP000219559"/>
    </source>
</evidence>
<dbReference type="AlphaFoldDB" id="A0A2A4G988"/>
<proteinExistence type="predicted"/>
<keyword evidence="3" id="KW-1185">Reference proteome</keyword>
<dbReference type="Proteomes" id="UP000219559">
    <property type="component" value="Unassembled WGS sequence"/>
</dbReference>
<dbReference type="OrthoDB" id="264813at2"/>
<evidence type="ECO:0000313" key="2">
    <source>
        <dbReference type="EMBL" id="PCE64540.1"/>
    </source>
</evidence>
<dbReference type="InterPro" id="IPR011047">
    <property type="entry name" value="Quinoprotein_ADH-like_sf"/>
</dbReference>
<keyword evidence="1" id="KW-0732">Signal</keyword>
<dbReference type="InterPro" id="IPR010262">
    <property type="entry name" value="Arylsulfotransferase_bact"/>
</dbReference>
<organism evidence="2 3">
    <name type="scientific">Sediminicola luteus</name>
    <dbReference type="NCBI Taxonomy" id="319238"/>
    <lineage>
        <taxon>Bacteria</taxon>
        <taxon>Pseudomonadati</taxon>
        <taxon>Bacteroidota</taxon>
        <taxon>Flavobacteriia</taxon>
        <taxon>Flavobacteriales</taxon>
        <taxon>Flavobacteriaceae</taxon>
        <taxon>Sediminicola</taxon>
    </lineage>
</organism>
<accession>A0A2A4G988</accession>
<dbReference type="EMBL" id="NBWU01000003">
    <property type="protein sequence ID" value="PCE64540.1"/>
    <property type="molecule type" value="Genomic_DNA"/>
</dbReference>
<dbReference type="PANTHER" id="PTHR35340:SF5">
    <property type="entry name" value="ASST-DOMAIN-CONTAINING PROTEIN"/>
    <property type="match status" value="1"/>
</dbReference>
<dbReference type="Pfam" id="PF05935">
    <property type="entry name" value="Arylsulfotrans"/>
    <property type="match status" value="1"/>
</dbReference>
<sequence length="442" mass="49443">MTLKAINRTIKTKPFLILLVLLFLAACSSSDNEPIEEKEATPPIPTEPEVFESDLGTTTIYDRSKMSDSFILVNDPGNGAVYLMDKEGEKITDWELESGLGNDVFLLPNNKLLASLDAEEVHINIGGSGGKLQLIDAKSNSVEWNFDYSSEDYVTHHDAEMLPNGNVLAMVWERKTAEEAQDAGSVLDIDVFPEGLIEIDPKTNEIVWAWYAWDHLVQDHDETKENFGSVAQNPQLIDLNYIPQEEGDIMHANGIAYDPVKDVIFISVNFFNEVWVIDHSTTTEQAASHSGGTQGRGGDLIYRFGNPNAYDNAKGTKRFDRNHYPNLLTGQGAGNILVYSNGKTEKQSIVYELKLPDSYTLSPDTDNEPQEIWSYTHPELYSEKVSGAVRLPNGNTLITEGDFGIWEVTESGEVVWQFQGDGFFWRAYHFDKDAPELAFLNL</sequence>
<dbReference type="PANTHER" id="PTHR35340">
    <property type="entry name" value="PQQ ENZYME REPEAT PROTEIN-RELATED"/>
    <property type="match status" value="1"/>
</dbReference>
<evidence type="ECO:0008006" key="4">
    <source>
        <dbReference type="Google" id="ProtNLM"/>
    </source>
</evidence>
<dbReference type="PROSITE" id="PS51257">
    <property type="entry name" value="PROKAR_LIPOPROTEIN"/>
    <property type="match status" value="1"/>
</dbReference>
<dbReference type="GO" id="GO:0004062">
    <property type="term" value="F:aryl sulfotransferase activity"/>
    <property type="evidence" value="ECO:0007669"/>
    <property type="project" value="InterPro"/>
</dbReference>
<feature type="signal peptide" evidence="1">
    <location>
        <begin position="1"/>
        <end position="31"/>
    </location>
</feature>
<protein>
    <recommendedName>
        <fullName evidence="4">Arylsulfotransferase (ASST)</fullName>
    </recommendedName>
</protein>
<dbReference type="InterPro" id="IPR053143">
    <property type="entry name" value="Arylsulfate_ST"/>
</dbReference>
<dbReference type="RefSeq" id="WP_097440656.1">
    <property type="nucleotide sequence ID" value="NZ_KZ300476.1"/>
</dbReference>
<evidence type="ECO:0000256" key="1">
    <source>
        <dbReference type="SAM" id="SignalP"/>
    </source>
</evidence>
<feature type="chain" id="PRO_5012720371" description="Arylsulfotransferase (ASST)" evidence="1">
    <location>
        <begin position="32"/>
        <end position="442"/>
    </location>
</feature>
<dbReference type="SUPFAM" id="SSF50998">
    <property type="entry name" value="Quinoprotein alcohol dehydrogenase-like"/>
    <property type="match status" value="1"/>
</dbReference>